<organism evidence="1 2">
    <name type="scientific">Synergistes jonesii</name>
    <dbReference type="NCBI Taxonomy" id="2754"/>
    <lineage>
        <taxon>Bacteria</taxon>
        <taxon>Thermotogati</taxon>
        <taxon>Synergistota</taxon>
        <taxon>Synergistia</taxon>
        <taxon>Synergistales</taxon>
        <taxon>Synergistaceae</taxon>
        <taxon>Synergistes</taxon>
    </lineage>
</organism>
<keyword evidence="2" id="KW-1185">Reference proteome</keyword>
<dbReference type="RefSeq" id="WP_037975235.1">
    <property type="nucleotide sequence ID" value="NZ_JMKI01000020.1"/>
</dbReference>
<protein>
    <submittedName>
        <fullName evidence="1">Uncharacterized protein</fullName>
    </submittedName>
</protein>
<reference evidence="1 2" key="1">
    <citation type="submission" date="2014-04" db="EMBL/GenBank/DDBJ databases">
        <title>Draft Genome Sequence of Synergistes jonesii.</title>
        <authorList>
            <person name="Coil D.A."/>
            <person name="Eisen J.A."/>
            <person name="Holland-Moritz H.E."/>
        </authorList>
    </citation>
    <scope>NUCLEOTIDE SEQUENCE [LARGE SCALE GENOMIC DNA]</scope>
    <source>
        <strain evidence="1 2">78-1</strain>
    </source>
</reference>
<evidence type="ECO:0000313" key="2">
    <source>
        <dbReference type="Proteomes" id="UP000027665"/>
    </source>
</evidence>
<dbReference type="AlphaFoldDB" id="A0A073ISF1"/>
<dbReference type="EMBL" id="JMKI01000020">
    <property type="protein sequence ID" value="KEJ92719.1"/>
    <property type="molecule type" value="Genomic_DNA"/>
</dbReference>
<sequence>MSNKLVFQRRTAAGLQTVGEYFAAYEKRNMLDNADFRNPVNQRAESEYSVSRKYTLDRWALYTSGGSVRRNSGYVTLSCTNGAAYMIQPIRLVGLAGRTVTLSVQLLAGSGRIGVFANPDIYSVANPTSRAMSGAGVHSITAVVPSDASGYLCAYISCTTGETLNIARAMLEYGDESTLAQAAPGNYDTELLACLRYAMAISTPSRFRMTNYSTTYLDFNIPLPASLRSAPSLESGEFQLRTLSMGSVSGLAISNVEFISYNQTLGVRVTTDVAHGLTDAVLYVPSRVIISADI</sequence>
<dbReference type="Proteomes" id="UP000027665">
    <property type="component" value="Unassembled WGS sequence"/>
</dbReference>
<proteinExistence type="predicted"/>
<gene>
    <name evidence="1" type="ORF">EH55_02195</name>
</gene>
<comment type="caution">
    <text evidence="1">The sequence shown here is derived from an EMBL/GenBank/DDBJ whole genome shotgun (WGS) entry which is preliminary data.</text>
</comment>
<name>A0A073ISF1_9BACT</name>
<dbReference type="GeneID" id="90983179"/>
<evidence type="ECO:0000313" key="1">
    <source>
        <dbReference type="EMBL" id="KEJ92719.1"/>
    </source>
</evidence>
<accession>A0A073ISF1</accession>
<dbReference type="eggNOG" id="ENOG5033QV4">
    <property type="taxonomic scope" value="Bacteria"/>
</dbReference>